<sequence length="95" mass="10176">MTRSNKTTEVNGSQPIEQDSPDASLSARGGTDGVEDAGAPLTPMSLSGDTVTGPRITETPATNQSRDRTLEAEQEAPLVPDLRPLERDRRSQPMD</sequence>
<name>A0A2Z2HZ41_9EURY</name>
<feature type="compositionally biased region" description="Polar residues" evidence="1">
    <location>
        <begin position="1"/>
        <end position="23"/>
    </location>
</feature>
<accession>A0A2Z2HZ41</accession>
<protein>
    <submittedName>
        <fullName evidence="2">Uncharacterized protein</fullName>
    </submittedName>
</protein>
<organism evidence="2 3">
    <name type="scientific">Natrarchaeobaculum aegyptiacum</name>
    <dbReference type="NCBI Taxonomy" id="745377"/>
    <lineage>
        <taxon>Archaea</taxon>
        <taxon>Methanobacteriati</taxon>
        <taxon>Methanobacteriota</taxon>
        <taxon>Stenosarchaea group</taxon>
        <taxon>Halobacteria</taxon>
        <taxon>Halobacteriales</taxon>
        <taxon>Natrialbaceae</taxon>
        <taxon>Natrarchaeobaculum</taxon>
    </lineage>
</organism>
<dbReference type="AlphaFoldDB" id="A0A2Z2HZ41"/>
<keyword evidence="3" id="KW-1185">Reference proteome</keyword>
<feature type="compositionally biased region" description="Basic and acidic residues" evidence="1">
    <location>
        <begin position="83"/>
        <end position="95"/>
    </location>
</feature>
<evidence type="ECO:0000313" key="3">
    <source>
        <dbReference type="Proteomes" id="UP000250088"/>
    </source>
</evidence>
<proteinExistence type="predicted"/>
<feature type="region of interest" description="Disordered" evidence="1">
    <location>
        <begin position="1"/>
        <end position="95"/>
    </location>
</feature>
<dbReference type="Proteomes" id="UP000250088">
    <property type="component" value="Chromosome"/>
</dbReference>
<gene>
    <name evidence="2" type="ORF">B1756_06545</name>
</gene>
<evidence type="ECO:0000313" key="2">
    <source>
        <dbReference type="EMBL" id="ARS91715.1"/>
    </source>
</evidence>
<dbReference type="KEGG" id="naj:B1756_06545"/>
<reference evidence="3" key="1">
    <citation type="submission" date="2017-02" db="EMBL/GenBank/DDBJ databases">
        <title>Natronthermophilus aegyptiacus gen. nov.,sp. nov., an aerobic, extremely halophilic alkalithermophilic archaeon isolated from the athalassohaline Wadi An Natrun, Egypt.</title>
        <authorList>
            <person name="Zhao B."/>
        </authorList>
    </citation>
    <scope>NUCLEOTIDE SEQUENCE [LARGE SCALE GENOMIC DNA]</scope>
    <source>
        <strain evidence="3">JW/NM-HA 15</strain>
    </source>
</reference>
<dbReference type="EMBL" id="CP019893">
    <property type="protein sequence ID" value="ARS91715.1"/>
    <property type="molecule type" value="Genomic_DNA"/>
</dbReference>
<evidence type="ECO:0000256" key="1">
    <source>
        <dbReference type="SAM" id="MobiDB-lite"/>
    </source>
</evidence>